<evidence type="ECO:0000256" key="1">
    <source>
        <dbReference type="ARBA" id="ARBA00005541"/>
    </source>
</evidence>
<gene>
    <name evidence="2" type="ORF">LEN_2017</name>
</gene>
<evidence type="ECO:0000313" key="3">
    <source>
        <dbReference type="Proteomes" id="UP000218824"/>
    </source>
</evidence>
<reference evidence="2 3" key="1">
    <citation type="journal article" date="2017" name="DNA Res.">
        <title>Complete genome sequence and expression profile of the commercial lytic enzyme producer Lysobacter enzymogenes M497-1.</title>
        <authorList>
            <person name="Takami H."/>
            <person name="Toyoda A."/>
            <person name="Uchiyama I."/>
            <person name="Itoh T."/>
            <person name="Takaki Y."/>
            <person name="Arai W."/>
            <person name="Nishi S."/>
            <person name="Kawai M."/>
            <person name="Shinya K."/>
            <person name="Ikeda H."/>
        </authorList>
    </citation>
    <scope>NUCLEOTIDE SEQUENCE [LARGE SCALE GENOMIC DNA]</scope>
    <source>
        <strain evidence="2 3">M497-1</strain>
    </source>
</reference>
<dbReference type="EMBL" id="AP014940">
    <property type="protein sequence ID" value="BAV97504.1"/>
    <property type="molecule type" value="Genomic_DNA"/>
</dbReference>
<protein>
    <recommendedName>
        <fullName evidence="4">Toxic anion resistance protein</fullName>
    </recommendedName>
</protein>
<dbReference type="RefSeq" id="WP_096377644.1">
    <property type="nucleotide sequence ID" value="NZ_AP014940.1"/>
</dbReference>
<evidence type="ECO:0008006" key="4">
    <source>
        <dbReference type="Google" id="ProtNLM"/>
    </source>
</evidence>
<proteinExistence type="inferred from homology"/>
<dbReference type="InterPro" id="IPR008863">
    <property type="entry name" value="Toxic_anion-R_TelA"/>
</dbReference>
<organism evidence="2 3">
    <name type="scientific">Lysobacter enzymogenes</name>
    <dbReference type="NCBI Taxonomy" id="69"/>
    <lineage>
        <taxon>Bacteria</taxon>
        <taxon>Pseudomonadati</taxon>
        <taxon>Pseudomonadota</taxon>
        <taxon>Gammaproteobacteria</taxon>
        <taxon>Lysobacterales</taxon>
        <taxon>Lysobacteraceae</taxon>
        <taxon>Lysobacter</taxon>
    </lineage>
</organism>
<name>A0AAU9AJ96_LYSEN</name>
<dbReference type="KEGG" id="lem:LEN_2017"/>
<sequence>MSTTPTQDSATPTTLAEPVAPLTLEMPEPAMTIAAPDQAAAMIPFKDDTRVQVLSQADQFIADLLALDPHSEDFRSRVDSAFRLGRKEIGDSTLLTNKFLDRNFIADADSPAFKVMSEMRILFEDLNPSKEGDLLAAHKLLGLIPFGNKLRAYLQRFDSAGDSIRKTIDSLYAVQDELARDDQALYATMQKLLEALTRLKAADVFAEQLDGKLSAALDSLKASDPARAKAVEQEVLFYVRQASVDIKTQILVCINGYKMLEGLRKTGRELRNGCDRMATIGMSSLSIAATLARAQGYQLQVMDALKSSSRAIEGLIASTSSQFGQHVDRVAEFQSNPLIGVQTLQNAFDTTFAALDRMDEFRSKAIGAMGSNIEQLRGLIAKGEARMNREREAVAAVQHSIAAPSGPVSL</sequence>
<dbReference type="PANTHER" id="PTHR38432">
    <property type="entry name" value="TELA-LIKE PROTEIN SAOUHSC_01408"/>
    <property type="match status" value="1"/>
</dbReference>
<dbReference type="Pfam" id="PF05816">
    <property type="entry name" value="TelA"/>
    <property type="match status" value="1"/>
</dbReference>
<dbReference type="Proteomes" id="UP000218824">
    <property type="component" value="Chromosome"/>
</dbReference>
<dbReference type="AlphaFoldDB" id="A0AAU9AJ96"/>
<comment type="similarity">
    <text evidence="1">Belongs to the TelA family.</text>
</comment>
<accession>A0AAU9AJ96</accession>
<evidence type="ECO:0000313" key="2">
    <source>
        <dbReference type="EMBL" id="BAV97504.1"/>
    </source>
</evidence>
<dbReference type="PANTHER" id="PTHR38432:SF1">
    <property type="entry name" value="TELA-LIKE PROTEIN SAOUHSC_01408"/>
    <property type="match status" value="1"/>
</dbReference>
<dbReference type="GeneID" id="83063888"/>